<evidence type="ECO:0000313" key="1">
    <source>
        <dbReference type="EMBL" id="KAK5968505.1"/>
    </source>
</evidence>
<feature type="non-terminal residue" evidence="1">
    <location>
        <position position="1"/>
    </location>
</feature>
<keyword evidence="2" id="KW-1185">Reference proteome</keyword>
<comment type="caution">
    <text evidence="1">The sequence shown here is derived from an EMBL/GenBank/DDBJ whole genome shotgun (WGS) entry which is preliminary data.</text>
</comment>
<protein>
    <submittedName>
        <fullName evidence="1">Uncharacterized protein</fullName>
    </submittedName>
</protein>
<accession>A0AAN8EWX8</accession>
<dbReference type="Proteomes" id="UP001331761">
    <property type="component" value="Unassembled WGS sequence"/>
</dbReference>
<dbReference type="AlphaFoldDB" id="A0AAN8EWX8"/>
<name>A0AAN8EWX8_TRICO</name>
<reference evidence="1 2" key="1">
    <citation type="submission" date="2019-10" db="EMBL/GenBank/DDBJ databases">
        <title>Assembly and Annotation for the nematode Trichostrongylus colubriformis.</title>
        <authorList>
            <person name="Martin J."/>
        </authorList>
    </citation>
    <scope>NUCLEOTIDE SEQUENCE [LARGE SCALE GENOMIC DNA]</scope>
    <source>
        <strain evidence="1">G859</strain>
        <tissue evidence="1">Whole worm</tissue>
    </source>
</reference>
<evidence type="ECO:0000313" key="2">
    <source>
        <dbReference type="Proteomes" id="UP001331761"/>
    </source>
</evidence>
<sequence>VHKLCQALDDVLVEGIPLAVSAARQGFPEFYLRTFVEAVMVHIRQTCPELL</sequence>
<organism evidence="1 2">
    <name type="scientific">Trichostrongylus colubriformis</name>
    <name type="common">Black scour worm</name>
    <dbReference type="NCBI Taxonomy" id="6319"/>
    <lineage>
        <taxon>Eukaryota</taxon>
        <taxon>Metazoa</taxon>
        <taxon>Ecdysozoa</taxon>
        <taxon>Nematoda</taxon>
        <taxon>Chromadorea</taxon>
        <taxon>Rhabditida</taxon>
        <taxon>Rhabditina</taxon>
        <taxon>Rhabditomorpha</taxon>
        <taxon>Strongyloidea</taxon>
        <taxon>Trichostrongylidae</taxon>
        <taxon>Trichostrongylus</taxon>
    </lineage>
</organism>
<gene>
    <name evidence="1" type="ORF">GCK32_022088</name>
</gene>
<proteinExistence type="predicted"/>
<dbReference type="EMBL" id="WIXE01021303">
    <property type="protein sequence ID" value="KAK5968505.1"/>
    <property type="molecule type" value="Genomic_DNA"/>
</dbReference>